<dbReference type="AlphaFoldDB" id="A0A6C0VGM7"/>
<organism evidence="1 2">
    <name type="scientific">Methanosarcina mazei</name>
    <name type="common">Methanosarcina frisia</name>
    <dbReference type="NCBI Taxonomy" id="2209"/>
    <lineage>
        <taxon>Archaea</taxon>
        <taxon>Methanobacteriati</taxon>
        <taxon>Methanobacteriota</taxon>
        <taxon>Stenosarchaea group</taxon>
        <taxon>Methanomicrobia</taxon>
        <taxon>Methanosarcinales</taxon>
        <taxon>Methanosarcinaceae</taxon>
        <taxon>Methanosarcina</taxon>
    </lineage>
</organism>
<dbReference type="Proteomes" id="UP000467371">
    <property type="component" value="Chromosome"/>
</dbReference>
<reference evidence="1 2" key="1">
    <citation type="journal article" date="2020" name="Environ. Microbiol. Rep.">
        <title>Redox cycling of Fe(II) and Fe(III) in magnetite accelerates aceticlastic methanogenesis by Methanosarcina mazei.</title>
        <authorList>
            <person name="Wang H."/>
            <person name="Byrne J.M."/>
            <person name="Liu P."/>
            <person name="Liu J."/>
            <person name="Dong X."/>
            <person name="Lu Y."/>
        </authorList>
    </citation>
    <scope>NUCLEOTIDE SEQUENCE [LARGE SCALE GENOMIC DNA]</scope>
    <source>
        <strain evidence="2">zm-15</strain>
    </source>
</reference>
<dbReference type="InterPro" id="IPR043128">
    <property type="entry name" value="Rev_trsase/Diguanyl_cyclase"/>
</dbReference>
<dbReference type="InterPro" id="IPR014055">
    <property type="entry name" value="CRISPR-assoc_prot_Csx11"/>
</dbReference>
<dbReference type="NCBIfam" id="TIGR02682">
    <property type="entry name" value="cas_csx11"/>
    <property type="match status" value="1"/>
</dbReference>
<accession>A0A6C0VGM7</accession>
<dbReference type="EMBL" id="CP042908">
    <property type="protein sequence ID" value="QIB90305.1"/>
    <property type="molecule type" value="Genomic_DNA"/>
</dbReference>
<sequence length="991" mass="114156">MEKFQGGGTVSNDLDVLAENRDALLLAEVAAWLHMIGKYHDSFLKGEKDADLKIPEDIKSNYPKLEKSFQRNLKLFLKTGIELSKDVDLDFTICDFVENHRNRKSRGKWVKCLVDAHGRGSGTEKGVLQEQCYIKQDGNIYLSSPFADDKLIENISSKNSQLYSSLTDKLNLLFSLSSNNWDLNDWDKWRTQFIDTLHLHFDLSVGDDRIPINDVSLWDQAVSSVAFFKCEVAEALLCGWKDPLQNEPKFRILRIAFDGDEFIANSSLIADILSRRDSIENGFEKIKKLLEINYPIGFEVYRDHNQIVFLVPDVDKILDFTKDNESLKLLIQKQFDVIFKKDIQLDISVSDLASRNVYFLGSTIAGTKKPLMPYISEITDYWATSKEKCTSCQIRPQSSFFGNRQLCEICFGRIKGRSKEWIRKRDNATIWIDEVADINGKISLVIAQFDLKDWLNGKMISTLRNPKNDSLPTFNKIIQELNSQFGSDISKNAELSQIINGFTLKKLNTVDKLYTFLVESEDLAEDPYSLLQNNEKIALAVWRKTPSFARVRRVWETTFKFWEEIKESLNVIVKPVTLRLIIKSEAEISLPENSSYKALSGDTSFTIFHTEGNEYIIIENLERLAKKIFDNQKDKSNNAIDADTKIRAYLIGKNIEIYDPDGKKRDNPLGSLHVSDIISEDVNYVPVIPILAEPSIFMAIVPADKALDISRAIREKYEKEMGKVRNRLPLTLGMVFAKSHTPISSLMNAGRRMLKNTSTVQKWKVRSVNDEEPCASGYMFRTLEFENGTKWKVPVTMRDGQTKDIWYPYFYFGDNEDGKPESREKSFKGPEGWLVHASEIEKGDVLRILPSTFDFEFLDSSSRRFEVYYDDEGKRWDKTKSLRPYLLEELDEFDKIWSIVGPKKLNRSQLKKVMYLLETKREEWPVEENVPVFRNYVSDVLNSANWREKPEKESFDKIVDAAVTGKLKDIVELYMDILKLSENEQNDNGGI</sequence>
<protein>
    <submittedName>
        <fullName evidence="1">CRISPR-associated protein Csx11</fullName>
    </submittedName>
</protein>
<proteinExistence type="predicted"/>
<gene>
    <name evidence="1" type="ORF">FQU78_03815</name>
</gene>
<name>A0A6C0VGM7_METMZ</name>
<evidence type="ECO:0000313" key="2">
    <source>
        <dbReference type="Proteomes" id="UP000467371"/>
    </source>
</evidence>
<evidence type="ECO:0000313" key="1">
    <source>
        <dbReference type="EMBL" id="QIB90305.1"/>
    </source>
</evidence>
<dbReference type="Gene3D" id="3.30.70.270">
    <property type="match status" value="1"/>
</dbReference>